<evidence type="ECO:0000259" key="1">
    <source>
        <dbReference type="PROSITE" id="PS51186"/>
    </source>
</evidence>
<organism evidence="2 3">
    <name type="scientific">Cytobacillus firmus</name>
    <name type="common">Bacillus firmus</name>
    <dbReference type="NCBI Taxonomy" id="1399"/>
    <lineage>
        <taxon>Bacteria</taxon>
        <taxon>Bacillati</taxon>
        <taxon>Bacillota</taxon>
        <taxon>Bacilli</taxon>
        <taxon>Bacillales</taxon>
        <taxon>Bacillaceae</taxon>
        <taxon>Cytobacillus</taxon>
    </lineage>
</organism>
<sequence>MDIHGKGKVMKQEALTSLAIKNLHTVKDLEAVYELETRIWSVEEAVPVNHTVATVKNGGFVLGAFLEEELIGFQYSFPGFDGTRIYLCSHSLGVQAEYRAFGIGEKLKNAQKKTALEKGYDLISWTYDPLETVNANLNLHKLGAVCTQYIENAYGEMSDHMNAGIPSDRFVVEWRIKGECPERQWSEEVLPKALETGMSDGFYFPENTQLFHENEKILIPVPGNFQDIKKRDFELALKWRESTKEVFIHYLSKGWIVTDLIRDITAENQYLYLLEKEKGYC</sequence>
<feature type="domain" description="N-acetyltransferase" evidence="1">
    <location>
        <begin position="18"/>
        <end position="162"/>
    </location>
</feature>
<dbReference type="Pfam" id="PF00583">
    <property type="entry name" value="Acetyltransf_1"/>
    <property type="match status" value="1"/>
</dbReference>
<gene>
    <name evidence="2" type="ORF">DFO70_10772</name>
</gene>
<dbReference type="InterPro" id="IPR000182">
    <property type="entry name" value="GNAT_dom"/>
</dbReference>
<dbReference type="InterPro" id="IPR016181">
    <property type="entry name" value="Acyl_CoA_acyltransferase"/>
</dbReference>
<dbReference type="CDD" id="cd04301">
    <property type="entry name" value="NAT_SF"/>
    <property type="match status" value="1"/>
</dbReference>
<evidence type="ECO:0000313" key="3">
    <source>
        <dbReference type="Proteomes" id="UP000252731"/>
    </source>
</evidence>
<keyword evidence="3" id="KW-1185">Reference proteome</keyword>
<protein>
    <submittedName>
        <fullName evidence="2">Putative GNAT superfamily acetyltransferase</fullName>
    </submittedName>
</protein>
<dbReference type="SUPFAM" id="SSF55729">
    <property type="entry name" value="Acyl-CoA N-acyltransferases (Nat)"/>
    <property type="match status" value="1"/>
</dbReference>
<dbReference type="EMBL" id="QNSF01000007">
    <property type="protein sequence ID" value="RBP92144.1"/>
    <property type="molecule type" value="Genomic_DNA"/>
</dbReference>
<dbReference type="AlphaFoldDB" id="A0A366JUD4"/>
<proteinExistence type="predicted"/>
<dbReference type="STRING" id="1399.VL14_07165"/>
<reference evidence="2 3" key="1">
    <citation type="submission" date="2018-06" db="EMBL/GenBank/DDBJ databases">
        <title>Freshwater and sediment microbial communities from various areas in North America, analyzing microbe dynamics in response to fracking.</title>
        <authorList>
            <person name="Lamendella R."/>
        </authorList>
    </citation>
    <scope>NUCLEOTIDE SEQUENCE [LARGE SCALE GENOMIC DNA]</scope>
    <source>
        <strain evidence="2 3">14_TX</strain>
    </source>
</reference>
<dbReference type="GO" id="GO:0016747">
    <property type="term" value="F:acyltransferase activity, transferring groups other than amino-acyl groups"/>
    <property type="evidence" value="ECO:0007669"/>
    <property type="project" value="InterPro"/>
</dbReference>
<dbReference type="PANTHER" id="PTHR41700:SF1">
    <property type="entry name" value="N-ACETYLTRANSFERASE DOMAIN-CONTAINING PROTEIN"/>
    <property type="match status" value="1"/>
</dbReference>
<keyword evidence="2" id="KW-0808">Transferase</keyword>
<dbReference type="PANTHER" id="PTHR41700">
    <property type="entry name" value="GCN5-RELATED N-ACETYLTRANSFERASE"/>
    <property type="match status" value="1"/>
</dbReference>
<dbReference type="Gene3D" id="3.40.630.30">
    <property type="match status" value="1"/>
</dbReference>
<accession>A0A366JUD4</accession>
<name>A0A366JUD4_CYTFI</name>
<comment type="caution">
    <text evidence="2">The sequence shown here is derived from an EMBL/GenBank/DDBJ whole genome shotgun (WGS) entry which is preliminary data.</text>
</comment>
<dbReference type="Proteomes" id="UP000252731">
    <property type="component" value="Unassembled WGS sequence"/>
</dbReference>
<evidence type="ECO:0000313" key="2">
    <source>
        <dbReference type="EMBL" id="RBP92144.1"/>
    </source>
</evidence>
<dbReference type="PROSITE" id="PS51186">
    <property type="entry name" value="GNAT"/>
    <property type="match status" value="1"/>
</dbReference>
<dbReference type="InterPro" id="IPR038764">
    <property type="entry name" value="GNAT_N_AcTrfase_prd"/>
</dbReference>